<dbReference type="Proteomes" id="UP001165060">
    <property type="component" value="Unassembled WGS sequence"/>
</dbReference>
<feature type="chain" id="PRO_5047087212" evidence="3">
    <location>
        <begin position="23"/>
        <end position="235"/>
    </location>
</feature>
<evidence type="ECO:0000256" key="1">
    <source>
        <dbReference type="ARBA" id="ARBA00008308"/>
    </source>
</evidence>
<comment type="similarity">
    <text evidence="1">Belongs to the UPF0585 family.</text>
</comment>
<reference evidence="4 5" key="1">
    <citation type="journal article" date="2023" name="Commun. Biol.">
        <title>Genome analysis of Parmales, the sister group of diatoms, reveals the evolutionary specialization of diatoms from phago-mixotrophs to photoautotrophs.</title>
        <authorList>
            <person name="Ban H."/>
            <person name="Sato S."/>
            <person name="Yoshikawa S."/>
            <person name="Yamada K."/>
            <person name="Nakamura Y."/>
            <person name="Ichinomiya M."/>
            <person name="Sato N."/>
            <person name="Blanc-Mathieu R."/>
            <person name="Endo H."/>
            <person name="Kuwata A."/>
            <person name="Ogata H."/>
        </authorList>
    </citation>
    <scope>NUCLEOTIDE SEQUENCE [LARGE SCALE GENOMIC DNA]</scope>
</reference>
<accession>A0ABQ6MBZ7</accession>
<organism evidence="4 5">
    <name type="scientific">Tetraparma gracilis</name>
    <dbReference type="NCBI Taxonomy" id="2962635"/>
    <lineage>
        <taxon>Eukaryota</taxon>
        <taxon>Sar</taxon>
        <taxon>Stramenopiles</taxon>
        <taxon>Ochrophyta</taxon>
        <taxon>Bolidophyceae</taxon>
        <taxon>Parmales</taxon>
        <taxon>Triparmaceae</taxon>
        <taxon>Tetraparma</taxon>
    </lineage>
</organism>
<comment type="caution">
    <text evidence="4">The sequence shown here is derived from an EMBL/GenBank/DDBJ whole genome shotgun (WGS) entry which is preliminary data.</text>
</comment>
<keyword evidence="3" id="KW-0732">Signal</keyword>
<dbReference type="Pfam" id="PF06080">
    <property type="entry name" value="DUF938"/>
    <property type="match status" value="1"/>
</dbReference>
<evidence type="ECO:0000313" key="4">
    <source>
        <dbReference type="EMBL" id="GMI23440.1"/>
    </source>
</evidence>
<evidence type="ECO:0000256" key="2">
    <source>
        <dbReference type="SAM" id="MobiDB-lite"/>
    </source>
</evidence>
<dbReference type="InterPro" id="IPR029063">
    <property type="entry name" value="SAM-dependent_MTases_sf"/>
</dbReference>
<gene>
    <name evidence="4" type="ORF">TeGR_g411</name>
</gene>
<dbReference type="PANTHER" id="PTHR20974:SF0">
    <property type="entry name" value="UPF0585 PROTEIN CG18661"/>
    <property type="match status" value="1"/>
</dbReference>
<proteinExistence type="inferred from homology"/>
<dbReference type="InterPro" id="IPR010342">
    <property type="entry name" value="DUF938"/>
</dbReference>
<evidence type="ECO:0000313" key="5">
    <source>
        <dbReference type="Proteomes" id="UP001165060"/>
    </source>
</evidence>
<dbReference type="EMBL" id="BRYB01002657">
    <property type="protein sequence ID" value="GMI23440.1"/>
    <property type="molecule type" value="Genomic_DNA"/>
</dbReference>
<keyword evidence="5" id="KW-1185">Reference proteome</keyword>
<feature type="signal peptide" evidence="3">
    <location>
        <begin position="1"/>
        <end position="22"/>
    </location>
</feature>
<evidence type="ECO:0000256" key="3">
    <source>
        <dbReference type="SAM" id="SignalP"/>
    </source>
</evidence>
<dbReference type="SUPFAM" id="SSF53335">
    <property type="entry name" value="S-adenosyl-L-methionine-dependent methyltransferases"/>
    <property type="match status" value="1"/>
</dbReference>
<dbReference type="Gene3D" id="3.40.50.150">
    <property type="entry name" value="Vaccinia Virus protein VP39"/>
    <property type="match status" value="1"/>
</dbReference>
<feature type="region of interest" description="Disordered" evidence="2">
    <location>
        <begin position="89"/>
        <end position="109"/>
    </location>
</feature>
<protein>
    <submittedName>
        <fullName evidence="4">Uncharacterized protein</fullName>
    </submittedName>
</protein>
<sequence length="235" mass="24975">MRLFSSRLPALLLLSLPSRSRALSTLLQSPAAERNKGPILAALAEHSCFQKGPSSPPPRVSVLEIASGAGIHCAHLASSPDLPLSLYQPSDPSPACRESTDRRVLSSPSLRCPVPPSLPLSTSSLPAALPEPSYDLLLAFNLAHISPWPATLGLLSLAARALPPAGALVLYGPFLIAGRTAPSNRGFDASLRERDAEWGVRDLEEVEEAAGERGLVRSHLLGMPANNHLVAFQRR</sequence>
<name>A0ABQ6MBZ7_9STRA</name>
<dbReference type="PANTHER" id="PTHR20974">
    <property type="entry name" value="UPF0585 PROTEIN CG18661"/>
    <property type="match status" value="1"/>
</dbReference>